<dbReference type="EMBL" id="JAUSTW010000008">
    <property type="protein sequence ID" value="MDQ0201274.1"/>
    <property type="molecule type" value="Genomic_DNA"/>
</dbReference>
<reference evidence="1 2" key="1">
    <citation type="submission" date="2023-07" db="EMBL/GenBank/DDBJ databases">
        <title>Genomic Encyclopedia of Type Strains, Phase IV (KMG-IV): sequencing the most valuable type-strain genomes for metagenomic binning, comparative biology and taxonomic classification.</title>
        <authorList>
            <person name="Goeker M."/>
        </authorList>
    </citation>
    <scope>NUCLEOTIDE SEQUENCE [LARGE SCALE GENOMIC DNA]</scope>
    <source>
        <strain evidence="1 2">DSM 27594</strain>
    </source>
</reference>
<organism evidence="1 2">
    <name type="scientific">Neobacillus ginsengisoli</name>
    <dbReference type="NCBI Taxonomy" id="904295"/>
    <lineage>
        <taxon>Bacteria</taxon>
        <taxon>Bacillati</taxon>
        <taxon>Bacillota</taxon>
        <taxon>Bacilli</taxon>
        <taxon>Bacillales</taxon>
        <taxon>Bacillaceae</taxon>
        <taxon>Neobacillus</taxon>
    </lineage>
</organism>
<evidence type="ECO:0000313" key="1">
    <source>
        <dbReference type="EMBL" id="MDQ0201274.1"/>
    </source>
</evidence>
<evidence type="ECO:0000313" key="2">
    <source>
        <dbReference type="Proteomes" id="UP001224122"/>
    </source>
</evidence>
<dbReference type="Proteomes" id="UP001224122">
    <property type="component" value="Unassembled WGS sequence"/>
</dbReference>
<name>A0ABT9Y0B9_9BACI</name>
<gene>
    <name evidence="1" type="ORF">J2S10_004480</name>
</gene>
<comment type="caution">
    <text evidence="1">The sequence shown here is derived from an EMBL/GenBank/DDBJ whole genome shotgun (WGS) entry which is preliminary data.</text>
</comment>
<proteinExistence type="predicted"/>
<keyword evidence="2" id="KW-1185">Reference proteome</keyword>
<sequence length="30" mass="3677">MERHVCEPIRDMETVKEMMEQALQSFFITF</sequence>
<accession>A0ABT9Y0B9</accession>
<protein>
    <submittedName>
        <fullName evidence="1">Uncharacterized protein</fullName>
    </submittedName>
</protein>